<accession>A0A2X4U707</accession>
<name>A0A2X4U707_9GAMM</name>
<reference evidence="1 2" key="1">
    <citation type="submission" date="2018-06" db="EMBL/GenBank/DDBJ databases">
        <authorList>
            <consortium name="Pathogen Informatics"/>
            <person name="Doyle S."/>
        </authorList>
    </citation>
    <scope>NUCLEOTIDE SEQUENCE [LARGE SCALE GENOMIC DNA]</scope>
    <source>
        <strain evidence="1 2">NCTC12151</strain>
    </source>
</reference>
<dbReference type="PIRSF" id="PIRSF026326">
    <property type="entry name" value="InaA"/>
    <property type="match status" value="1"/>
</dbReference>
<dbReference type="Proteomes" id="UP000249005">
    <property type="component" value="Chromosome 1"/>
</dbReference>
<dbReference type="AlphaFoldDB" id="A0A2X4U707"/>
<dbReference type="InterPro" id="IPR027023">
    <property type="entry name" value="Put_LipoPS_kinase_InaA"/>
</dbReference>
<protein>
    <submittedName>
        <fullName evidence="1">Lipopolysaccharide kinase (Kdo/WaaP) family</fullName>
    </submittedName>
</protein>
<evidence type="ECO:0000313" key="2">
    <source>
        <dbReference type="Proteomes" id="UP000249005"/>
    </source>
</evidence>
<gene>
    <name evidence="1" type="primary">inaA</name>
    <name evidence="1" type="ORF">NCTC12151_00483</name>
</gene>
<dbReference type="NCBIfam" id="NF007383">
    <property type="entry name" value="PRK09902.1"/>
    <property type="match status" value="1"/>
</dbReference>
<dbReference type="InterPro" id="IPR011009">
    <property type="entry name" value="Kinase-like_dom_sf"/>
</dbReference>
<dbReference type="SUPFAM" id="SSF56112">
    <property type="entry name" value="Protein kinase-like (PK-like)"/>
    <property type="match status" value="1"/>
</dbReference>
<dbReference type="KEGG" id="lri:NCTC12151_00483"/>
<keyword evidence="1" id="KW-0418">Kinase</keyword>
<dbReference type="OrthoDB" id="5405319at2"/>
<dbReference type="EMBL" id="LS483470">
    <property type="protein sequence ID" value="SQI35647.1"/>
    <property type="molecule type" value="Genomic_DNA"/>
</dbReference>
<dbReference type="GO" id="GO:0016301">
    <property type="term" value="F:kinase activity"/>
    <property type="evidence" value="ECO:0007669"/>
    <property type="project" value="UniProtKB-KW"/>
</dbReference>
<keyword evidence="2" id="KW-1185">Reference proteome</keyword>
<organism evidence="1 2">
    <name type="scientific">Leminorella richardii</name>
    <dbReference type="NCBI Taxonomy" id="158841"/>
    <lineage>
        <taxon>Bacteria</taxon>
        <taxon>Pseudomonadati</taxon>
        <taxon>Pseudomonadota</taxon>
        <taxon>Gammaproteobacteria</taxon>
        <taxon>Enterobacterales</taxon>
        <taxon>Budviciaceae</taxon>
        <taxon>Leminorella</taxon>
    </lineage>
</organism>
<dbReference type="RefSeq" id="WP_111739134.1">
    <property type="nucleotide sequence ID" value="NZ_LR698987.1"/>
</dbReference>
<dbReference type="Pfam" id="PF06293">
    <property type="entry name" value="Kdo"/>
    <property type="match status" value="1"/>
</dbReference>
<keyword evidence="1" id="KW-0808">Transferase</keyword>
<evidence type="ECO:0000313" key="1">
    <source>
        <dbReference type="EMBL" id="SQI35647.1"/>
    </source>
</evidence>
<proteinExistence type="predicted"/>
<sequence>MSSQQELSEFQSWWATEGDWVEEPNYRRKGMSGVQRIEKDGKILYVKRMTQHLFHSLRYPFGRPTIVREMDVIRTLAKAGTLVPKIVYGKALKIDGEWRALLVTEDLTGFVSIDLWYEQHQKTPFSDEERFAMLRAVAHAFKKMHSVGMQHGCCYVRHIFVTTQGEAQAAFIDLEKGRQRWRRANAIRHDFQQLEKYLAPIPKEDWQYVKDYYWSL</sequence>